<keyword evidence="1" id="KW-1133">Transmembrane helix</keyword>
<keyword evidence="1" id="KW-0472">Membrane</keyword>
<evidence type="ECO:0000313" key="2">
    <source>
        <dbReference type="EMBL" id="TNV78867.1"/>
    </source>
</evidence>
<comment type="caution">
    <text evidence="2">The sequence shown here is derived from an EMBL/GenBank/DDBJ whole genome shotgun (WGS) entry which is preliminary data.</text>
</comment>
<feature type="transmembrane region" description="Helical" evidence="1">
    <location>
        <begin position="341"/>
        <end position="360"/>
    </location>
</feature>
<evidence type="ECO:0000313" key="3">
    <source>
        <dbReference type="Proteomes" id="UP000785679"/>
    </source>
</evidence>
<feature type="transmembrane region" description="Helical" evidence="1">
    <location>
        <begin position="309"/>
        <end position="329"/>
    </location>
</feature>
<protein>
    <recommendedName>
        <fullName evidence="4">VWFA domain-containing protein</fullName>
    </recommendedName>
</protein>
<reference evidence="2" key="1">
    <citation type="submission" date="2019-06" db="EMBL/GenBank/DDBJ databases">
        <authorList>
            <person name="Zheng W."/>
        </authorList>
    </citation>
    <scope>NUCLEOTIDE SEQUENCE</scope>
    <source>
        <strain evidence="2">QDHG01</strain>
    </source>
</reference>
<dbReference type="Proteomes" id="UP000785679">
    <property type="component" value="Unassembled WGS sequence"/>
</dbReference>
<gene>
    <name evidence="2" type="ORF">FGO68_gene2926</name>
</gene>
<dbReference type="EMBL" id="RRYP01009722">
    <property type="protein sequence ID" value="TNV78867.1"/>
    <property type="molecule type" value="Genomic_DNA"/>
</dbReference>
<keyword evidence="1" id="KW-0812">Transmembrane</keyword>
<feature type="transmembrane region" description="Helical" evidence="1">
    <location>
        <begin position="385"/>
        <end position="411"/>
    </location>
</feature>
<sequence>MDKLTSFIPDGGKRNVGEAVAMGYQKLRQVGSIFNSQDCRFVHVAVSCGGADIIQQLLQTSRIKELCSEIPQGKLSSHFVNMGGTQSQQLLQIAQAAQGEYIDTGYQAMQSVFNGILTKVGMIERVNAVTPEEEAFLKKEKTAFTYWNERPKFIIMLTIESSGSMTRLEWNSITQAVQILVNAMQPGDLISCLLFNSQALYCITDPLAQRKQELKSQLSLNQMGMVEAHQINTTETGWSEQSMEHVKERVNQRNEKTLMMILGLLSILAEILLIAAFKEGYNQKCYAIGTSDHPLDHYIPGSVNMAPRAMVLLILWIIEYALLFTRSIIGLIKRFDTFIRLFRINFLVVLILILVNLWLLQFDHNGRVCTQYFESSAGRQSEINLGYAIVSMFFALVSSIGLIVATISLIFQHFALNCCLYTCRICAYCCAHSEGH</sequence>
<dbReference type="InterPro" id="IPR036465">
    <property type="entry name" value="vWFA_dom_sf"/>
</dbReference>
<feature type="transmembrane region" description="Helical" evidence="1">
    <location>
        <begin position="257"/>
        <end position="277"/>
    </location>
</feature>
<organism evidence="2 3">
    <name type="scientific">Halteria grandinella</name>
    <dbReference type="NCBI Taxonomy" id="5974"/>
    <lineage>
        <taxon>Eukaryota</taxon>
        <taxon>Sar</taxon>
        <taxon>Alveolata</taxon>
        <taxon>Ciliophora</taxon>
        <taxon>Intramacronucleata</taxon>
        <taxon>Spirotrichea</taxon>
        <taxon>Stichotrichia</taxon>
        <taxon>Sporadotrichida</taxon>
        <taxon>Halteriidae</taxon>
        <taxon>Halteria</taxon>
    </lineage>
</organism>
<dbReference type="SUPFAM" id="SSF53300">
    <property type="entry name" value="vWA-like"/>
    <property type="match status" value="1"/>
</dbReference>
<evidence type="ECO:0000256" key="1">
    <source>
        <dbReference type="SAM" id="Phobius"/>
    </source>
</evidence>
<proteinExistence type="predicted"/>
<evidence type="ECO:0008006" key="4">
    <source>
        <dbReference type="Google" id="ProtNLM"/>
    </source>
</evidence>
<accession>A0A8J8NP30</accession>
<dbReference type="AlphaFoldDB" id="A0A8J8NP30"/>
<keyword evidence="3" id="KW-1185">Reference proteome</keyword>
<name>A0A8J8NP30_HALGN</name>